<dbReference type="RefSeq" id="WP_184989010.1">
    <property type="nucleotide sequence ID" value="NZ_BOMK01000029.1"/>
</dbReference>
<name>A0A7W7HS82_9ACTN</name>
<dbReference type="Proteomes" id="UP000578112">
    <property type="component" value="Unassembled WGS sequence"/>
</dbReference>
<keyword evidence="1" id="KW-1133">Transmembrane helix</keyword>
<gene>
    <name evidence="2" type="ORF">BJ971_000364</name>
</gene>
<comment type="caution">
    <text evidence="2">The sequence shown here is derived from an EMBL/GenBank/DDBJ whole genome shotgun (WGS) entry which is preliminary data.</text>
</comment>
<evidence type="ECO:0008006" key="4">
    <source>
        <dbReference type="Google" id="ProtNLM"/>
    </source>
</evidence>
<evidence type="ECO:0000313" key="2">
    <source>
        <dbReference type="EMBL" id="MBB4759808.1"/>
    </source>
</evidence>
<keyword evidence="1" id="KW-0812">Transmembrane</keyword>
<keyword evidence="1" id="KW-0472">Membrane</keyword>
<feature type="transmembrane region" description="Helical" evidence="1">
    <location>
        <begin position="287"/>
        <end position="305"/>
    </location>
</feature>
<dbReference type="EMBL" id="JACHNH010000001">
    <property type="protein sequence ID" value="MBB4759808.1"/>
    <property type="molecule type" value="Genomic_DNA"/>
</dbReference>
<evidence type="ECO:0000256" key="1">
    <source>
        <dbReference type="SAM" id="Phobius"/>
    </source>
</evidence>
<feature type="transmembrane region" description="Helical" evidence="1">
    <location>
        <begin position="204"/>
        <end position="225"/>
    </location>
</feature>
<accession>A0A7W7HS82</accession>
<proteinExistence type="predicted"/>
<organism evidence="2 3">
    <name type="scientific">Actinoplanes digitatis</name>
    <dbReference type="NCBI Taxonomy" id="1868"/>
    <lineage>
        <taxon>Bacteria</taxon>
        <taxon>Bacillati</taxon>
        <taxon>Actinomycetota</taxon>
        <taxon>Actinomycetes</taxon>
        <taxon>Micromonosporales</taxon>
        <taxon>Micromonosporaceae</taxon>
        <taxon>Actinoplanes</taxon>
    </lineage>
</organism>
<dbReference type="AlphaFoldDB" id="A0A7W7HS82"/>
<protein>
    <recommendedName>
        <fullName evidence="4">Integral membrane protein</fullName>
    </recommendedName>
</protein>
<keyword evidence="3" id="KW-1185">Reference proteome</keyword>
<reference evidence="2 3" key="1">
    <citation type="submission" date="2020-08" db="EMBL/GenBank/DDBJ databases">
        <title>Sequencing the genomes of 1000 actinobacteria strains.</title>
        <authorList>
            <person name="Klenk H.-P."/>
        </authorList>
    </citation>
    <scope>NUCLEOTIDE SEQUENCE [LARGE SCALE GENOMIC DNA]</scope>
    <source>
        <strain evidence="2 3">DSM 43149</strain>
    </source>
</reference>
<evidence type="ECO:0000313" key="3">
    <source>
        <dbReference type="Proteomes" id="UP000578112"/>
    </source>
</evidence>
<feature type="transmembrane region" description="Helical" evidence="1">
    <location>
        <begin position="232"/>
        <end position="251"/>
    </location>
</feature>
<feature type="transmembrane region" description="Helical" evidence="1">
    <location>
        <begin position="145"/>
        <end position="164"/>
    </location>
</feature>
<sequence length="330" mass="32634">MSRLPKATSLAVLVAVAAVTLQALLVPLFAGPAANLEPRDLPLAVAGPAPAADQLAARLAAAHPGAFDVRVVADADAAIRNRDVYGAIVLGPQGPSLHVASAAGPAVASLLTQATAALGEGRPVPVVDVVPSDADDPRGAGFGSGFLPLAMTSLLAGVLIFLVVKRRGDRLLALGTFAVLAGLCGAAVQQYWLSVLPGDYLSNAAVMGLFGLAVAGTVAGLAAVLDRAGLALGALTVFLVGNALSGVSSAAELLPQPWGAVGQYLPIGAGSTLLRSVAYFDGNGAGTAIWVLCAYAIGGLLLVAFGRRGLAGPAAEVAPAPAEREPALAG</sequence>
<feature type="transmembrane region" description="Helical" evidence="1">
    <location>
        <begin position="171"/>
        <end position="192"/>
    </location>
</feature>